<name>A0ABZ0HMM1_9HYPH</name>
<dbReference type="EMBL" id="CP136862">
    <property type="protein sequence ID" value="WOJ88408.1"/>
    <property type="molecule type" value="Genomic_DNA"/>
</dbReference>
<feature type="domain" description="T6SS Transcription factor RovC-like DNA binding" evidence="1">
    <location>
        <begin position="98"/>
        <end position="207"/>
    </location>
</feature>
<dbReference type="RefSeq" id="WP_407337844.1">
    <property type="nucleotide sequence ID" value="NZ_CP136862.1"/>
</dbReference>
<dbReference type="Pfam" id="PF22792">
    <property type="entry name" value="DUF7012"/>
    <property type="match status" value="1"/>
</dbReference>
<evidence type="ECO:0000259" key="2">
    <source>
        <dbReference type="Pfam" id="PF22792"/>
    </source>
</evidence>
<dbReference type="InterPro" id="IPR054278">
    <property type="entry name" value="DUF7012"/>
</dbReference>
<feature type="domain" description="DUF7012" evidence="2">
    <location>
        <begin position="37"/>
        <end position="90"/>
    </location>
</feature>
<keyword evidence="4" id="KW-1185">Reference proteome</keyword>
<proteinExistence type="predicted"/>
<dbReference type="InterPro" id="IPR018754">
    <property type="entry name" value="RovC-like_DNA-bd"/>
</dbReference>
<evidence type="ECO:0000313" key="4">
    <source>
        <dbReference type="Proteomes" id="UP001626536"/>
    </source>
</evidence>
<accession>A0ABZ0HMM1</accession>
<reference evidence="3 4" key="1">
    <citation type="submission" date="2023-10" db="EMBL/GenBank/DDBJ databases">
        <title>Novel methanotroph of the genus Methylocapsa from a subarctic wetland.</title>
        <authorList>
            <person name="Belova S.E."/>
            <person name="Oshkin I.Y."/>
            <person name="Miroshnikov K."/>
            <person name="Dedysh S.N."/>
        </authorList>
    </citation>
    <scope>NUCLEOTIDE SEQUENCE [LARGE SCALE GENOMIC DNA]</scope>
    <source>
        <strain evidence="3 4">RX1</strain>
    </source>
</reference>
<gene>
    <name evidence="3" type="ORF">RZS28_11245</name>
</gene>
<sequence length="209" mass="22485">MPGPSWRADGGCGFVHDPDALAGREPALWRPEVSPGTVILTSAPPGFDTVAVFDPAVLGPVLADHTDADGREVTIGAPSGELHIWLQDADAASRPAVILPVDSMFELRLDIALRLVRRLRGRRISLMPRALQLTLMQKARLIQLLHAFDLRAEGGKPRDVATEVLGATVEAALPSIEWKSSAARRKANRLIRDSAALVNGGYLRLLRGG</sequence>
<dbReference type="Pfam" id="PF10074">
    <property type="entry name" value="RovC_DNA-bd"/>
    <property type="match status" value="1"/>
</dbReference>
<evidence type="ECO:0000313" key="3">
    <source>
        <dbReference type="EMBL" id="WOJ88408.1"/>
    </source>
</evidence>
<dbReference type="Proteomes" id="UP001626536">
    <property type="component" value="Chromosome"/>
</dbReference>
<protein>
    <submittedName>
        <fullName evidence="3">DUF2285 domain-containing protein</fullName>
    </submittedName>
</protein>
<evidence type="ECO:0000259" key="1">
    <source>
        <dbReference type="Pfam" id="PF10074"/>
    </source>
</evidence>
<organism evidence="3 4">
    <name type="scientific">Methylocapsa polymorpha</name>
    <dbReference type="NCBI Taxonomy" id="3080828"/>
    <lineage>
        <taxon>Bacteria</taxon>
        <taxon>Pseudomonadati</taxon>
        <taxon>Pseudomonadota</taxon>
        <taxon>Alphaproteobacteria</taxon>
        <taxon>Hyphomicrobiales</taxon>
        <taxon>Beijerinckiaceae</taxon>
        <taxon>Methylocapsa</taxon>
    </lineage>
</organism>